<name>C8PQ29_9SPIR</name>
<protein>
    <submittedName>
        <fullName evidence="1">Uncharacterized protein</fullName>
    </submittedName>
</protein>
<organism evidence="1 2">
    <name type="scientific">Treponema vincentii ATCC 35580</name>
    <dbReference type="NCBI Taxonomy" id="596324"/>
    <lineage>
        <taxon>Bacteria</taxon>
        <taxon>Pseudomonadati</taxon>
        <taxon>Spirochaetota</taxon>
        <taxon>Spirochaetia</taxon>
        <taxon>Spirochaetales</taxon>
        <taxon>Treponemataceae</taxon>
        <taxon>Treponema</taxon>
    </lineage>
</organism>
<evidence type="ECO:0000313" key="1">
    <source>
        <dbReference type="EMBL" id="EEV20511.1"/>
    </source>
</evidence>
<gene>
    <name evidence="1" type="ORF">TREVI0001_0334</name>
</gene>
<dbReference type="Proteomes" id="UP000004509">
    <property type="component" value="Unassembled WGS sequence"/>
</dbReference>
<dbReference type="STRING" id="596324.TREVI0001_0334"/>
<reference evidence="1 2" key="1">
    <citation type="submission" date="2009-07" db="EMBL/GenBank/DDBJ databases">
        <authorList>
            <person name="Madupu R."/>
            <person name="Sebastian Y."/>
            <person name="Durkin A.S."/>
            <person name="Torralba M."/>
            <person name="Methe B."/>
            <person name="Sutton G.G."/>
            <person name="Strausberg R.L."/>
            <person name="Nelson K.E."/>
        </authorList>
    </citation>
    <scope>NUCLEOTIDE SEQUENCE [LARGE SCALE GENOMIC DNA]</scope>
    <source>
        <strain evidence="1 2">ATCC 35580</strain>
    </source>
</reference>
<proteinExistence type="predicted"/>
<sequence>MNREEVQLWSNSLNFSAGLLKKRPDAFTLIACCSPLEKIFFFCYV</sequence>
<comment type="caution">
    <text evidence="1">The sequence shown here is derived from an EMBL/GenBank/DDBJ whole genome shotgun (WGS) entry which is preliminary data.</text>
</comment>
<dbReference type="EMBL" id="ACYH01000032">
    <property type="protein sequence ID" value="EEV20511.1"/>
    <property type="molecule type" value="Genomic_DNA"/>
</dbReference>
<evidence type="ECO:0000313" key="2">
    <source>
        <dbReference type="Proteomes" id="UP000004509"/>
    </source>
</evidence>
<accession>C8PQ29</accession>
<dbReference type="AlphaFoldDB" id="C8PQ29"/>